<protein>
    <submittedName>
        <fullName evidence="1">Uncharacterized protein</fullName>
    </submittedName>
</protein>
<organism evidence="1 2">
    <name type="scientific">Platanthera guangdongensis</name>
    <dbReference type="NCBI Taxonomy" id="2320717"/>
    <lineage>
        <taxon>Eukaryota</taxon>
        <taxon>Viridiplantae</taxon>
        <taxon>Streptophyta</taxon>
        <taxon>Embryophyta</taxon>
        <taxon>Tracheophyta</taxon>
        <taxon>Spermatophyta</taxon>
        <taxon>Magnoliopsida</taxon>
        <taxon>Liliopsida</taxon>
        <taxon>Asparagales</taxon>
        <taxon>Orchidaceae</taxon>
        <taxon>Orchidoideae</taxon>
        <taxon>Orchideae</taxon>
        <taxon>Orchidinae</taxon>
        <taxon>Platanthera</taxon>
    </lineage>
</organism>
<gene>
    <name evidence="1" type="ORF">KSP40_PGU002277</name>
</gene>
<dbReference type="SUPFAM" id="SSF56672">
    <property type="entry name" value="DNA/RNA polymerases"/>
    <property type="match status" value="1"/>
</dbReference>
<dbReference type="InterPro" id="IPR043502">
    <property type="entry name" value="DNA/RNA_pol_sf"/>
</dbReference>
<reference evidence="1 2" key="1">
    <citation type="journal article" date="2022" name="Nat. Plants">
        <title>Genomes of leafy and leafless Platanthera orchids illuminate the evolution of mycoheterotrophy.</title>
        <authorList>
            <person name="Li M.H."/>
            <person name="Liu K.W."/>
            <person name="Li Z."/>
            <person name="Lu H.C."/>
            <person name="Ye Q.L."/>
            <person name="Zhang D."/>
            <person name="Wang J.Y."/>
            <person name="Li Y.F."/>
            <person name="Zhong Z.M."/>
            <person name="Liu X."/>
            <person name="Yu X."/>
            <person name="Liu D.K."/>
            <person name="Tu X.D."/>
            <person name="Liu B."/>
            <person name="Hao Y."/>
            <person name="Liao X.Y."/>
            <person name="Jiang Y.T."/>
            <person name="Sun W.H."/>
            <person name="Chen J."/>
            <person name="Chen Y.Q."/>
            <person name="Ai Y."/>
            <person name="Zhai J.W."/>
            <person name="Wu S.S."/>
            <person name="Zhou Z."/>
            <person name="Hsiao Y.Y."/>
            <person name="Wu W.L."/>
            <person name="Chen Y.Y."/>
            <person name="Lin Y.F."/>
            <person name="Hsu J.L."/>
            <person name="Li C.Y."/>
            <person name="Wang Z.W."/>
            <person name="Zhao X."/>
            <person name="Zhong W.Y."/>
            <person name="Ma X.K."/>
            <person name="Ma L."/>
            <person name="Huang J."/>
            <person name="Chen G.Z."/>
            <person name="Huang M.Z."/>
            <person name="Huang L."/>
            <person name="Peng D.H."/>
            <person name="Luo Y.B."/>
            <person name="Zou S.Q."/>
            <person name="Chen S.P."/>
            <person name="Lan S."/>
            <person name="Tsai W.C."/>
            <person name="Van de Peer Y."/>
            <person name="Liu Z.J."/>
        </authorList>
    </citation>
    <scope>NUCLEOTIDE SEQUENCE [LARGE SCALE GENOMIC DNA]</scope>
    <source>
        <strain evidence="1">Lor288</strain>
    </source>
</reference>
<dbReference type="Proteomes" id="UP001412067">
    <property type="component" value="Unassembled WGS sequence"/>
</dbReference>
<evidence type="ECO:0000313" key="1">
    <source>
        <dbReference type="EMBL" id="KAK8968424.1"/>
    </source>
</evidence>
<accession>A0ABR2MXL9</accession>
<keyword evidence="2" id="KW-1185">Reference proteome</keyword>
<name>A0ABR2MXL9_9ASPA</name>
<evidence type="ECO:0000313" key="2">
    <source>
        <dbReference type="Proteomes" id="UP001412067"/>
    </source>
</evidence>
<comment type="caution">
    <text evidence="1">The sequence shown here is derived from an EMBL/GenBank/DDBJ whole genome shotgun (WGS) entry which is preliminary data.</text>
</comment>
<proteinExistence type="predicted"/>
<sequence>MFADVPQTQEYNSEMVTQDASASAYQIMSYLLLNHEMARVLPSPDSGKKRQDLYKNLLVDLKSYFSIHLDKDQYSLIESL</sequence>
<dbReference type="EMBL" id="JBBWWR010000004">
    <property type="protein sequence ID" value="KAK8968424.1"/>
    <property type="molecule type" value="Genomic_DNA"/>
</dbReference>